<reference evidence="3 4" key="1">
    <citation type="journal article" date="2015" name="Stand. Genomic Sci.">
        <title>Genomic Encyclopedia of Bacterial and Archaeal Type Strains, Phase III: the genomes of soil and plant-associated and newly described type strains.</title>
        <authorList>
            <person name="Whitman W.B."/>
            <person name="Woyke T."/>
            <person name="Klenk H.P."/>
            <person name="Zhou Y."/>
            <person name="Lilburn T.G."/>
            <person name="Beck B.J."/>
            <person name="De Vos P."/>
            <person name="Vandamme P."/>
            <person name="Eisen J.A."/>
            <person name="Garrity G."/>
            <person name="Hugenholtz P."/>
            <person name="Kyrpides N.C."/>
        </authorList>
    </citation>
    <scope>NUCLEOTIDE SEQUENCE [LARGE SCALE GENOMIC DNA]</scope>
    <source>
        <strain evidence="3 4">VKM Ac-2541</strain>
    </source>
</reference>
<dbReference type="SUPFAM" id="SSF52821">
    <property type="entry name" value="Rhodanese/Cell cycle control phosphatase"/>
    <property type="match status" value="1"/>
</dbReference>
<feature type="domain" description="Rhodanese" evidence="2">
    <location>
        <begin position="27"/>
        <end position="125"/>
    </location>
</feature>
<dbReference type="Gene3D" id="3.40.250.10">
    <property type="entry name" value="Rhodanese-like domain"/>
    <property type="match status" value="1"/>
</dbReference>
<dbReference type="Proteomes" id="UP000295573">
    <property type="component" value="Unassembled WGS sequence"/>
</dbReference>
<dbReference type="AlphaFoldDB" id="A0A4R2J0K9"/>
<dbReference type="OrthoDB" id="4828183at2"/>
<dbReference type="GO" id="GO:0016740">
    <property type="term" value="F:transferase activity"/>
    <property type="evidence" value="ECO:0007669"/>
    <property type="project" value="UniProtKB-KW"/>
</dbReference>
<feature type="region of interest" description="Disordered" evidence="1">
    <location>
        <begin position="121"/>
        <end position="151"/>
    </location>
</feature>
<dbReference type="RefSeq" id="WP_132143004.1">
    <property type="nucleotide sequence ID" value="NZ_SLWR01000001.1"/>
</dbReference>
<proteinExistence type="predicted"/>
<protein>
    <submittedName>
        <fullName evidence="3">Rhodanese-related sulfurtransferase</fullName>
    </submittedName>
</protein>
<sequence length="151" mass="16110">MGIDEMMEEVRAGLARLEPAAAHAAAQEPGAFLVDTRPEYQRRAGGELPDAIVIERNHLEWRLDPASPGHIPEATSTAIRWIVLCNEGYASTLAADSLRRLGLTVSTDVIGGFQAWVAAGLPTDKPASPRPPRGPGSADPETSYSNSVTRP</sequence>
<organism evidence="3 4">
    <name type="scientific">Kribbella antiqua</name>
    <dbReference type="NCBI Taxonomy" id="2512217"/>
    <lineage>
        <taxon>Bacteria</taxon>
        <taxon>Bacillati</taxon>
        <taxon>Actinomycetota</taxon>
        <taxon>Actinomycetes</taxon>
        <taxon>Propionibacteriales</taxon>
        <taxon>Kribbellaceae</taxon>
        <taxon>Kribbella</taxon>
    </lineage>
</organism>
<dbReference type="InterPro" id="IPR036873">
    <property type="entry name" value="Rhodanese-like_dom_sf"/>
</dbReference>
<keyword evidence="4" id="KW-1185">Reference proteome</keyword>
<dbReference type="Pfam" id="PF00581">
    <property type="entry name" value="Rhodanese"/>
    <property type="match status" value="1"/>
</dbReference>
<evidence type="ECO:0000313" key="4">
    <source>
        <dbReference type="Proteomes" id="UP000295573"/>
    </source>
</evidence>
<dbReference type="EMBL" id="SLWR01000001">
    <property type="protein sequence ID" value="TCO51267.1"/>
    <property type="molecule type" value="Genomic_DNA"/>
</dbReference>
<dbReference type="InterPro" id="IPR001763">
    <property type="entry name" value="Rhodanese-like_dom"/>
</dbReference>
<evidence type="ECO:0000313" key="3">
    <source>
        <dbReference type="EMBL" id="TCO51267.1"/>
    </source>
</evidence>
<accession>A0A4R2J0K9</accession>
<gene>
    <name evidence="3" type="ORF">EV646_101250</name>
</gene>
<evidence type="ECO:0000259" key="2">
    <source>
        <dbReference type="PROSITE" id="PS50206"/>
    </source>
</evidence>
<name>A0A4R2J0K9_9ACTN</name>
<comment type="caution">
    <text evidence="3">The sequence shown here is derived from an EMBL/GenBank/DDBJ whole genome shotgun (WGS) entry which is preliminary data.</text>
</comment>
<dbReference type="PROSITE" id="PS50206">
    <property type="entry name" value="RHODANESE_3"/>
    <property type="match status" value="1"/>
</dbReference>
<evidence type="ECO:0000256" key="1">
    <source>
        <dbReference type="SAM" id="MobiDB-lite"/>
    </source>
</evidence>
<keyword evidence="3" id="KW-0808">Transferase</keyword>
<dbReference type="SMART" id="SM00450">
    <property type="entry name" value="RHOD"/>
    <property type="match status" value="1"/>
</dbReference>
<feature type="compositionally biased region" description="Polar residues" evidence="1">
    <location>
        <begin position="140"/>
        <end position="151"/>
    </location>
</feature>